<dbReference type="Proteomes" id="UP000182798">
    <property type="component" value="Unassembled WGS sequence"/>
</dbReference>
<protein>
    <submittedName>
        <fullName evidence="1">Uncharacterized protein</fullName>
    </submittedName>
</protein>
<name>A0A1J5TUM1_9GAMM</name>
<organism evidence="1 2">
    <name type="scientific">Bathymodiolus thermophilus thioautotrophic gill symbiont</name>
    <dbReference type="NCBI Taxonomy" id="2360"/>
    <lineage>
        <taxon>Bacteria</taxon>
        <taxon>Pseudomonadati</taxon>
        <taxon>Pseudomonadota</taxon>
        <taxon>Gammaproteobacteria</taxon>
        <taxon>sulfur-oxidizing symbionts</taxon>
    </lineage>
</organism>
<gene>
    <name evidence="1" type="ORF">BGC33_10780</name>
</gene>
<sequence length="92" mass="10763">MPLSGITHDLYTLFNATLFILLLTKFQEWERHLQERVKIRATSLQELSNIVNKIENQQPKIAIKICTIFKNKMNNIALIVTQILTIDCLVYF</sequence>
<reference evidence="2" key="1">
    <citation type="submission" date="2016-09" db="EMBL/GenBank/DDBJ databases">
        <title>Genome Sequence of Bathymodiolus thermophilus sulfur-oxidizing gill endosymbiont.</title>
        <authorList>
            <person name="Ponnudurai R."/>
            <person name="Kleiner M."/>
            <person name="Sayavedra L."/>
            <person name="Thuermer A."/>
            <person name="Felbeck H."/>
            <person name="Schlueter R."/>
            <person name="Schweder T."/>
            <person name="Markert S."/>
        </authorList>
    </citation>
    <scope>NUCLEOTIDE SEQUENCE [LARGE SCALE GENOMIC DNA]</scope>
    <source>
        <strain evidence="2">BAT/CrabSpa'14</strain>
    </source>
</reference>
<proteinExistence type="predicted"/>
<dbReference type="EMBL" id="MIQH01000630">
    <property type="protein sequence ID" value="OIR24506.1"/>
    <property type="molecule type" value="Genomic_DNA"/>
</dbReference>
<comment type="caution">
    <text evidence="1">The sequence shown here is derived from an EMBL/GenBank/DDBJ whole genome shotgun (WGS) entry which is preliminary data.</text>
</comment>
<dbReference type="AlphaFoldDB" id="A0A1J5TUM1"/>
<accession>A0A1J5TUM1</accession>
<evidence type="ECO:0000313" key="2">
    <source>
        <dbReference type="Proteomes" id="UP000182798"/>
    </source>
</evidence>
<evidence type="ECO:0000313" key="1">
    <source>
        <dbReference type="EMBL" id="OIR24506.1"/>
    </source>
</evidence>